<keyword evidence="1" id="KW-1133">Transmembrane helix</keyword>
<accession>A0A7W4QFA2</accession>
<keyword evidence="1" id="KW-0812">Transmembrane</keyword>
<name>A0A7W4QFA2_9GAMM</name>
<reference evidence="3 4" key="1">
    <citation type="submission" date="2020-08" db="EMBL/GenBank/DDBJ databases">
        <authorList>
            <person name="Kim C.M."/>
        </authorList>
    </citation>
    <scope>NUCLEOTIDE SEQUENCE [LARGE SCALE GENOMIC DNA]</scope>
    <source>
        <strain evidence="3 4">UL070</strain>
    </source>
</reference>
<feature type="transmembrane region" description="Helical" evidence="1">
    <location>
        <begin position="132"/>
        <end position="155"/>
    </location>
</feature>
<dbReference type="EMBL" id="JACJUD010000005">
    <property type="protein sequence ID" value="MBB2496413.1"/>
    <property type="molecule type" value="Genomic_DNA"/>
</dbReference>
<keyword evidence="4" id="KW-1185">Reference proteome</keyword>
<keyword evidence="1" id="KW-0472">Membrane</keyword>
<evidence type="ECO:0000313" key="3">
    <source>
        <dbReference type="EMBL" id="MBB2496413.1"/>
    </source>
</evidence>
<dbReference type="PANTHER" id="PTHR40547:SF1">
    <property type="entry name" value="SLL0298 PROTEIN"/>
    <property type="match status" value="1"/>
</dbReference>
<dbReference type="InterPro" id="IPR018639">
    <property type="entry name" value="DUF2062"/>
</dbReference>
<protein>
    <submittedName>
        <fullName evidence="3">DUF2062 domain-containing protein</fullName>
    </submittedName>
</protein>
<dbReference type="AlphaFoldDB" id="A0A7W4QFA2"/>
<dbReference type="Pfam" id="PF09835">
    <property type="entry name" value="DUF2062"/>
    <property type="match status" value="1"/>
</dbReference>
<dbReference type="RefSeq" id="WP_183089956.1">
    <property type="nucleotide sequence ID" value="NZ_JACJUD010000005.1"/>
</dbReference>
<proteinExistence type="predicted"/>
<feature type="domain" description="DUF2062" evidence="2">
    <location>
        <begin position="22"/>
        <end position="164"/>
    </location>
</feature>
<sequence length="176" mass="20317">MPRHLFKRYMPDPESIRSNKSLRFLGKLLHDPNLWHLNRHSVARAMAMGLFAAFVPLPMQMLIAAVLAVSVRANLPISVGLVWLTNPFTMPPVFYCTYKLGSWVMQLPPIELPDNLTWEWISGELALVWKPFLLGSLIAGIAAGALAYGVTMLYWRWWVAHNWRKRVERRRQNPVQ</sequence>
<comment type="caution">
    <text evidence="3">The sequence shown here is derived from an EMBL/GenBank/DDBJ whole genome shotgun (WGS) entry which is preliminary data.</text>
</comment>
<organism evidence="3 4">
    <name type="scientific">Aquipseudomonas ullengensis</name>
    <dbReference type="NCBI Taxonomy" id="2759166"/>
    <lineage>
        <taxon>Bacteria</taxon>
        <taxon>Pseudomonadati</taxon>
        <taxon>Pseudomonadota</taxon>
        <taxon>Gammaproteobacteria</taxon>
        <taxon>Pseudomonadales</taxon>
        <taxon>Pseudomonadaceae</taxon>
        <taxon>Aquipseudomonas</taxon>
    </lineage>
</organism>
<evidence type="ECO:0000256" key="1">
    <source>
        <dbReference type="SAM" id="Phobius"/>
    </source>
</evidence>
<evidence type="ECO:0000259" key="2">
    <source>
        <dbReference type="Pfam" id="PF09835"/>
    </source>
</evidence>
<evidence type="ECO:0000313" key="4">
    <source>
        <dbReference type="Proteomes" id="UP000542720"/>
    </source>
</evidence>
<dbReference type="PANTHER" id="PTHR40547">
    <property type="entry name" value="SLL0298 PROTEIN"/>
    <property type="match status" value="1"/>
</dbReference>
<dbReference type="Proteomes" id="UP000542720">
    <property type="component" value="Unassembled WGS sequence"/>
</dbReference>
<feature type="transmembrane region" description="Helical" evidence="1">
    <location>
        <begin position="47"/>
        <end position="71"/>
    </location>
</feature>
<gene>
    <name evidence="3" type="ORF">H3H51_15405</name>
</gene>